<evidence type="ECO:0000313" key="2">
    <source>
        <dbReference type="EMBL" id="QBZ54100.1"/>
    </source>
</evidence>
<feature type="region of interest" description="Disordered" evidence="1">
    <location>
        <begin position="287"/>
        <end position="309"/>
    </location>
</feature>
<accession>A0A4P7N2J4</accession>
<proteinExistence type="predicted"/>
<feature type="compositionally biased region" description="Polar residues" evidence="1">
    <location>
        <begin position="180"/>
        <end position="203"/>
    </location>
</feature>
<evidence type="ECO:0000256" key="1">
    <source>
        <dbReference type="SAM" id="MobiDB-lite"/>
    </source>
</evidence>
<organism evidence="2 3">
    <name type="scientific">Pyricularia oryzae</name>
    <name type="common">Rice blast fungus</name>
    <name type="synonym">Magnaporthe oryzae</name>
    <dbReference type="NCBI Taxonomy" id="318829"/>
    <lineage>
        <taxon>Eukaryota</taxon>
        <taxon>Fungi</taxon>
        <taxon>Dikarya</taxon>
        <taxon>Ascomycota</taxon>
        <taxon>Pezizomycotina</taxon>
        <taxon>Sordariomycetes</taxon>
        <taxon>Sordariomycetidae</taxon>
        <taxon>Magnaporthales</taxon>
        <taxon>Pyriculariaceae</taxon>
        <taxon>Pyricularia</taxon>
    </lineage>
</organism>
<dbReference type="Proteomes" id="UP000294847">
    <property type="component" value="Chromosome 1"/>
</dbReference>
<name>A0A4P7N2J4_PYROR</name>
<dbReference type="PANTHER" id="PTHR28094:SF2">
    <property type="entry name" value="BACTERIOPHAGE T5 ORF172 DNA-BINDING DOMAIN-CONTAINING PROTEIN"/>
    <property type="match status" value="1"/>
</dbReference>
<dbReference type="SMART" id="SM00974">
    <property type="entry name" value="T5orf172"/>
    <property type="match status" value="1"/>
</dbReference>
<evidence type="ECO:0000313" key="3">
    <source>
        <dbReference type="Proteomes" id="UP000294847"/>
    </source>
</evidence>
<feature type="compositionally biased region" description="Polar residues" evidence="1">
    <location>
        <begin position="18"/>
        <end position="31"/>
    </location>
</feature>
<dbReference type="InterPro" id="IPR018306">
    <property type="entry name" value="Phage_T5_Orf172_DNA-bd"/>
</dbReference>
<sequence>MPFIPNTPESLLARNDSKNPSTTCRGITSSGRACRRSLAAGSDGSSAPSTPPRRRRGNLRVDDPSDESLYCWQHKEQASMSAHSSPGPRASHTPILEERTSIDTLADRLGLLDVTQKPSKRPAAADGSSTASNWGEKKKMTRPKPKTQSLSLCCCFTIPITEVSEDPPPRPKPRPLQSAPAVNQGATTPTRPGRQSNQHLTPNHSSRPSRSSLPGTPSSGPRRSRHSSSASATSQTAQFMSLIPPTASPEVASRLLAELAKPVSDQDDAGYIYMFWLTPTDDDASPPVDAARSLLAPPSKPGGRSRRPSDVLASFASATADPKTKGGKKKTILLKIGRATNVQRRLNEWTRQCGYDLSLIRYYPYIPSSSPGASPSSARSSASLVPRKVPHSHKVERLVHIELQGLGLRVADREKCESCGREHREWFEVEASRKGVEEVDQIIRRWADWDEGRI</sequence>
<protein>
    <submittedName>
        <fullName evidence="2">Uncharacterized protein</fullName>
    </submittedName>
</protein>
<dbReference type="EMBL" id="CP034204">
    <property type="protein sequence ID" value="QBZ54100.1"/>
    <property type="molecule type" value="Genomic_DNA"/>
</dbReference>
<dbReference type="OMA" id="AAAYFCW"/>
<dbReference type="PANTHER" id="PTHR28094">
    <property type="entry name" value="MEIOTICALLY UP-REGULATED GENE 113 PROTEIN"/>
    <property type="match status" value="1"/>
</dbReference>
<feature type="region of interest" description="Disordered" evidence="1">
    <location>
        <begin position="161"/>
        <end position="236"/>
    </location>
</feature>
<feature type="compositionally biased region" description="Low complexity" evidence="1">
    <location>
        <begin position="204"/>
        <end position="234"/>
    </location>
</feature>
<dbReference type="VEuPathDB" id="FungiDB:M_BR32_EuGene_00081091"/>
<dbReference type="AlphaFoldDB" id="A0A4P7N2J4"/>
<gene>
    <name evidence="2" type="ORF">PoMZ_09791</name>
</gene>
<feature type="region of interest" description="Disordered" evidence="1">
    <location>
        <begin position="113"/>
        <end position="146"/>
    </location>
</feature>
<dbReference type="InterPro" id="IPR053006">
    <property type="entry name" value="Meiosis_regulatory"/>
</dbReference>
<dbReference type="Pfam" id="PF10544">
    <property type="entry name" value="T5orf172"/>
    <property type="match status" value="1"/>
</dbReference>
<reference evidence="2 3" key="1">
    <citation type="journal article" date="2019" name="Mol. Biol. Evol.">
        <title>Blast fungal genomes show frequent chromosomal changes, gene gains and losses, and effector gene turnover.</title>
        <authorList>
            <person name="Gomez Luciano L.B."/>
            <person name="Jason Tsai I."/>
            <person name="Chuma I."/>
            <person name="Tosa Y."/>
            <person name="Chen Y.H."/>
            <person name="Li J.Y."/>
            <person name="Li M.Y."/>
            <person name="Jade Lu M.Y."/>
            <person name="Nakayashiki H."/>
            <person name="Li W.H."/>
        </authorList>
    </citation>
    <scope>NUCLEOTIDE SEQUENCE [LARGE SCALE GENOMIC DNA]</scope>
    <source>
        <strain evidence="2">MZ5-1-6</strain>
    </source>
</reference>
<feature type="region of interest" description="Disordered" evidence="1">
    <location>
        <begin position="1"/>
        <end position="96"/>
    </location>
</feature>